<dbReference type="EMBL" id="JAANBB010000514">
    <property type="protein sequence ID" value="KAF7540789.1"/>
    <property type="molecule type" value="Genomic_DNA"/>
</dbReference>
<protein>
    <submittedName>
        <fullName evidence="2">Uncharacterized protein</fullName>
    </submittedName>
</protein>
<dbReference type="Proteomes" id="UP000722485">
    <property type="component" value="Unassembled WGS sequence"/>
</dbReference>
<evidence type="ECO:0000313" key="2">
    <source>
        <dbReference type="EMBL" id="KAF7540789.1"/>
    </source>
</evidence>
<dbReference type="AlphaFoldDB" id="A0A9P5LAN4"/>
<gene>
    <name evidence="2" type="ORF">G7Z17_g12107</name>
</gene>
<feature type="region of interest" description="Disordered" evidence="1">
    <location>
        <begin position="42"/>
        <end position="80"/>
    </location>
</feature>
<comment type="caution">
    <text evidence="2">The sequence shown here is derived from an EMBL/GenBank/DDBJ whole genome shotgun (WGS) entry which is preliminary data.</text>
</comment>
<evidence type="ECO:0000313" key="3">
    <source>
        <dbReference type="Proteomes" id="UP000722485"/>
    </source>
</evidence>
<keyword evidence="3" id="KW-1185">Reference proteome</keyword>
<proteinExistence type="predicted"/>
<reference evidence="2" key="1">
    <citation type="submission" date="2020-03" db="EMBL/GenBank/DDBJ databases">
        <title>Draft Genome Sequence of Cylindrodendrum hubeiense.</title>
        <authorList>
            <person name="Buettner E."/>
            <person name="Kellner H."/>
        </authorList>
    </citation>
    <scope>NUCLEOTIDE SEQUENCE</scope>
    <source>
        <strain evidence="2">IHI 201604</strain>
    </source>
</reference>
<sequence>MAITHVRKIPNQGEQTAAALEANLSNLENKLDAILAALEASEASEVEQPKALNPGKVNSSGKTPADKGPAEDDANKGKSA</sequence>
<evidence type="ECO:0000256" key="1">
    <source>
        <dbReference type="SAM" id="MobiDB-lite"/>
    </source>
</evidence>
<accession>A0A9P5LAN4</accession>
<name>A0A9P5LAN4_9HYPO</name>
<feature type="compositionally biased region" description="Basic and acidic residues" evidence="1">
    <location>
        <begin position="64"/>
        <end position="80"/>
    </location>
</feature>
<organism evidence="2 3">
    <name type="scientific">Cylindrodendrum hubeiense</name>
    <dbReference type="NCBI Taxonomy" id="595255"/>
    <lineage>
        <taxon>Eukaryota</taxon>
        <taxon>Fungi</taxon>
        <taxon>Dikarya</taxon>
        <taxon>Ascomycota</taxon>
        <taxon>Pezizomycotina</taxon>
        <taxon>Sordariomycetes</taxon>
        <taxon>Hypocreomycetidae</taxon>
        <taxon>Hypocreales</taxon>
        <taxon>Nectriaceae</taxon>
        <taxon>Cylindrodendrum</taxon>
    </lineage>
</organism>